<evidence type="ECO:0000256" key="2">
    <source>
        <dbReference type="SAM" id="MobiDB-lite"/>
    </source>
</evidence>
<gene>
    <name evidence="4" type="ORF">M0812_05185</name>
</gene>
<name>A0AAV8AC43_9EUKA</name>
<keyword evidence="1" id="KW-0862">Zinc</keyword>
<dbReference type="PROSITE" id="PS50157">
    <property type="entry name" value="ZINC_FINGER_C2H2_2"/>
    <property type="match status" value="1"/>
</dbReference>
<proteinExistence type="predicted"/>
<evidence type="ECO:0000256" key="1">
    <source>
        <dbReference type="PROSITE-ProRule" id="PRU00042"/>
    </source>
</evidence>
<feature type="domain" description="C2H2-type" evidence="3">
    <location>
        <begin position="6"/>
        <end position="34"/>
    </location>
</feature>
<keyword evidence="1" id="KW-0479">Metal-binding</keyword>
<comment type="caution">
    <text evidence="4">The sequence shown here is derived from an EMBL/GenBank/DDBJ whole genome shotgun (WGS) entry which is preliminary data.</text>
</comment>
<feature type="region of interest" description="Disordered" evidence="2">
    <location>
        <begin position="56"/>
        <end position="78"/>
    </location>
</feature>
<dbReference type="AlphaFoldDB" id="A0AAV8AC43"/>
<sequence length="367" mass="43808">MFHIHYNCLQCGKLFRTKNSLDKHISCYHVNFYKTIRKEKRKRNRVEYIQEQIDKKEKEKKKRKRKEKENEDGGETEFIEEGEINTSNNFINSYGLEDIIHHNKDNQLPTQNNIKNEQPLPNFDRFINEFDEMWIEFYILYLESKISSAQAEKILHFIEKFFYPKGGKRLPKTMRTLKKKINQLINIQHPKDINLISKKYIEKSGKLILLEDKIQTKYFSPITWINMVVHSDIIKHLSFKKNEEIENLVTNEGFFPSRFSSFPAFDEKINKIPKIDPDLLFLIGFYYDDFKCTESFSLGGLYMFIDNLEYTWRLKEQTIFLISLLPAKTRINDILKNFPLVKDLEKLRNGIYLGGKKNTRCCLMFCG</sequence>
<keyword evidence="1" id="KW-0863">Zinc-finger</keyword>
<protein>
    <submittedName>
        <fullName evidence="4">C2h2 type zinc finger transcription factor family-related</fullName>
    </submittedName>
</protein>
<evidence type="ECO:0000259" key="3">
    <source>
        <dbReference type="PROSITE" id="PS50157"/>
    </source>
</evidence>
<accession>A0AAV8AC43</accession>
<dbReference type="PROSITE" id="PS00028">
    <property type="entry name" value="ZINC_FINGER_C2H2_1"/>
    <property type="match status" value="1"/>
</dbReference>
<organism evidence="4 5">
    <name type="scientific">Anaeramoeba flamelloides</name>
    <dbReference type="NCBI Taxonomy" id="1746091"/>
    <lineage>
        <taxon>Eukaryota</taxon>
        <taxon>Metamonada</taxon>
        <taxon>Anaeramoebidae</taxon>
        <taxon>Anaeramoeba</taxon>
    </lineage>
</organism>
<dbReference type="GO" id="GO:0008270">
    <property type="term" value="F:zinc ion binding"/>
    <property type="evidence" value="ECO:0007669"/>
    <property type="project" value="UniProtKB-KW"/>
</dbReference>
<dbReference type="InterPro" id="IPR013087">
    <property type="entry name" value="Znf_C2H2_type"/>
</dbReference>
<dbReference type="EMBL" id="JANTQA010000011">
    <property type="protein sequence ID" value="KAJ3451144.1"/>
    <property type="molecule type" value="Genomic_DNA"/>
</dbReference>
<evidence type="ECO:0000313" key="5">
    <source>
        <dbReference type="Proteomes" id="UP001146793"/>
    </source>
</evidence>
<evidence type="ECO:0000313" key="4">
    <source>
        <dbReference type="EMBL" id="KAJ3451144.1"/>
    </source>
</evidence>
<reference evidence="4" key="1">
    <citation type="submission" date="2022-08" db="EMBL/GenBank/DDBJ databases">
        <title>Novel sulphate-reducing endosymbionts in the free-living metamonad Anaeramoeba.</title>
        <authorList>
            <person name="Jerlstrom-Hultqvist J."/>
            <person name="Cepicka I."/>
            <person name="Gallot-Lavallee L."/>
            <person name="Salas-Leiva D."/>
            <person name="Curtis B.A."/>
            <person name="Zahonova K."/>
            <person name="Pipaliya S."/>
            <person name="Dacks J."/>
            <person name="Roger A.J."/>
        </authorList>
    </citation>
    <scope>NUCLEOTIDE SEQUENCE</scope>
    <source>
        <strain evidence="4">Busselton2</strain>
    </source>
</reference>
<dbReference type="Proteomes" id="UP001146793">
    <property type="component" value="Unassembled WGS sequence"/>
</dbReference>